<evidence type="ECO:0000313" key="3">
    <source>
        <dbReference type="RefSeq" id="XP_009782180.1"/>
    </source>
</evidence>
<keyword evidence="1" id="KW-1185">Reference proteome</keyword>
<dbReference type="AlphaFoldDB" id="A0A1U7X6S9"/>
<protein>
    <submittedName>
        <fullName evidence="2 3">Uncharacterized protein LOC104230887</fullName>
    </submittedName>
</protein>
<name>A0A1U7X6S9_NICSY</name>
<reference evidence="2 3" key="2">
    <citation type="submission" date="2025-04" db="UniProtKB">
        <authorList>
            <consortium name="RefSeq"/>
        </authorList>
    </citation>
    <scope>IDENTIFICATION</scope>
    <source>
        <tissue evidence="2 3">Leaf</tissue>
    </source>
</reference>
<accession>A0A1U7X6S9</accession>
<proteinExistence type="predicted"/>
<organism evidence="1 3">
    <name type="scientific">Nicotiana sylvestris</name>
    <name type="common">Wood tobacco</name>
    <name type="synonym">South American tobacco</name>
    <dbReference type="NCBI Taxonomy" id="4096"/>
    <lineage>
        <taxon>Eukaryota</taxon>
        <taxon>Viridiplantae</taxon>
        <taxon>Streptophyta</taxon>
        <taxon>Embryophyta</taxon>
        <taxon>Tracheophyta</taxon>
        <taxon>Spermatophyta</taxon>
        <taxon>Magnoliopsida</taxon>
        <taxon>eudicotyledons</taxon>
        <taxon>Gunneridae</taxon>
        <taxon>Pentapetalae</taxon>
        <taxon>asterids</taxon>
        <taxon>lamiids</taxon>
        <taxon>Solanales</taxon>
        <taxon>Solanaceae</taxon>
        <taxon>Nicotianoideae</taxon>
        <taxon>Nicotianeae</taxon>
        <taxon>Nicotiana</taxon>
    </lineage>
</organism>
<dbReference type="Proteomes" id="UP000189701">
    <property type="component" value="Unplaced"/>
</dbReference>
<dbReference type="RefSeq" id="XP_009782123.1">
    <property type="nucleotide sequence ID" value="XM_009783821.1"/>
</dbReference>
<reference evidence="1" key="1">
    <citation type="journal article" date="2013" name="Genome Biol.">
        <title>Reference genomes and transcriptomes of Nicotiana sylvestris and Nicotiana tomentosiformis.</title>
        <authorList>
            <person name="Sierro N."/>
            <person name="Battey J.N."/>
            <person name="Ouadi S."/>
            <person name="Bovet L."/>
            <person name="Goepfert S."/>
            <person name="Bakaher N."/>
            <person name="Peitsch M.C."/>
            <person name="Ivanov N.V."/>
        </authorList>
    </citation>
    <scope>NUCLEOTIDE SEQUENCE [LARGE SCALE GENOMIC DNA]</scope>
</reference>
<evidence type="ECO:0000313" key="2">
    <source>
        <dbReference type="RefSeq" id="XP_009782123.1"/>
    </source>
</evidence>
<dbReference type="RefSeq" id="XP_009782180.1">
    <property type="nucleotide sequence ID" value="XM_009783878.1"/>
</dbReference>
<sequence length="65" mass="7469">MNELGLEPEILASASVLSYSLEKRAVLQIDVLKILDEKLGTRYQVLRLRIYLLQLISSMLKNAYM</sequence>
<gene>
    <name evidence="2 3" type="primary">LOC104230887</name>
</gene>
<evidence type="ECO:0000313" key="1">
    <source>
        <dbReference type="Proteomes" id="UP000189701"/>
    </source>
</evidence>